<feature type="compositionally biased region" description="Polar residues" evidence="1">
    <location>
        <begin position="216"/>
        <end position="231"/>
    </location>
</feature>
<keyword evidence="2" id="KW-0472">Membrane</keyword>
<dbReference type="EMBL" id="KX957972">
    <property type="protein sequence ID" value="APU91705.1"/>
    <property type="molecule type" value="Genomic_DNA"/>
</dbReference>
<feature type="region of interest" description="Disordered" evidence="1">
    <location>
        <begin position="210"/>
        <end position="292"/>
    </location>
</feature>
<sequence>MRNTIAALMLAGSCASVQASDFVTGVAIGMMASDDKAQEEAPQSRITIRYNEDGLEERTELIDWDKWRLDPSSGKFLACPGDDNFYRTYGDRKKCRTPADGFNGFLGGLEDYPEVWLDDYLAYNTGKKAHITMSEVIDAKRPQLKVTYQVGDDIDLVKFQSVLDKQFSAMSEAKSGFDFDFSWGVGAGFAFVVTVVIGFGIHRSEQSSNSAYSSSRTVNGSSRTSRHSSPARNHRTSGSRRGGTGSRTNHSDDFMTGVVVGSMMSSSTSSDSSSSDSSSGSSSSSSDSSCCD</sequence>
<evidence type="ECO:0000256" key="2">
    <source>
        <dbReference type="SAM" id="Phobius"/>
    </source>
</evidence>
<protein>
    <submittedName>
        <fullName evidence="4">Uncharacterized protein</fullName>
    </submittedName>
</protein>
<organism evidence="4">
    <name type="scientific">Vibrio parahaemolyticus</name>
    <dbReference type="NCBI Taxonomy" id="670"/>
    <lineage>
        <taxon>Bacteria</taxon>
        <taxon>Pseudomonadati</taxon>
        <taxon>Pseudomonadota</taxon>
        <taxon>Gammaproteobacteria</taxon>
        <taxon>Vibrionales</taxon>
        <taxon>Vibrionaceae</taxon>
        <taxon>Vibrio</taxon>
    </lineage>
</organism>
<feature type="signal peptide" evidence="3">
    <location>
        <begin position="1"/>
        <end position="19"/>
    </location>
</feature>
<keyword evidence="3" id="KW-0732">Signal</keyword>
<evidence type="ECO:0000256" key="3">
    <source>
        <dbReference type="SAM" id="SignalP"/>
    </source>
</evidence>
<geneLocation type="plasmid" evidence="4">
    <name>pVPS91</name>
</geneLocation>
<feature type="transmembrane region" description="Helical" evidence="2">
    <location>
        <begin position="181"/>
        <end position="201"/>
    </location>
</feature>
<evidence type="ECO:0000313" key="4">
    <source>
        <dbReference type="EMBL" id="APU91705.1"/>
    </source>
</evidence>
<feature type="compositionally biased region" description="Low complexity" evidence="1">
    <location>
        <begin position="255"/>
        <end position="292"/>
    </location>
</feature>
<keyword evidence="4" id="KW-0614">Plasmid</keyword>
<keyword evidence="2" id="KW-0812">Transmembrane</keyword>
<proteinExistence type="predicted"/>
<accession>A0A1P8DRF9</accession>
<dbReference type="AlphaFoldDB" id="A0A1P8DRF9"/>
<name>A0A1P8DRF9_VIBPH</name>
<reference evidence="4" key="1">
    <citation type="submission" date="2016-10" db="EMBL/GenBank/DDBJ databases">
        <title>Evolution and Comparative Genomics of Conjugative MDR Plasmids in Vibrio species.</title>
        <authorList>
            <person name="Li R."/>
            <person name="Ye L."/>
            <person name="Wong M.Ho.Yin."/>
            <person name="Zheng Z."/>
            <person name="Chan E.Wai.Chi."/>
            <person name="Chen S."/>
        </authorList>
    </citation>
    <scope>NUCLEOTIDE SEQUENCE</scope>
    <source>
        <plasmid evidence="4">pVPS91</plasmid>
    </source>
</reference>
<evidence type="ECO:0000256" key="1">
    <source>
        <dbReference type="SAM" id="MobiDB-lite"/>
    </source>
</evidence>
<keyword evidence="2" id="KW-1133">Transmembrane helix</keyword>
<feature type="chain" id="PRO_5010260786" evidence="3">
    <location>
        <begin position="20"/>
        <end position="292"/>
    </location>
</feature>